<evidence type="ECO:0000313" key="1">
    <source>
        <dbReference type="EMBL" id="CAB3986025.1"/>
    </source>
</evidence>
<dbReference type="AlphaFoldDB" id="A0A6S7G2Q5"/>
<sequence>MTKLRNIFHIFLIVTLVCQVESFSWSEWGEGKNWGKRSDKLSKIHAKRLPLALLKTARRRNKIKETHSFNPYKMDHRK</sequence>
<protein>
    <submittedName>
        <fullName evidence="1">Uncharacterized protein</fullName>
    </submittedName>
</protein>
<proteinExistence type="predicted"/>
<name>A0A6S7G2Q5_PARCT</name>
<reference evidence="1" key="1">
    <citation type="submission" date="2020-04" db="EMBL/GenBank/DDBJ databases">
        <authorList>
            <person name="Alioto T."/>
            <person name="Alioto T."/>
            <person name="Gomez Garrido J."/>
        </authorList>
    </citation>
    <scope>NUCLEOTIDE SEQUENCE</scope>
    <source>
        <strain evidence="1">A484AB</strain>
    </source>
</reference>
<evidence type="ECO:0000313" key="2">
    <source>
        <dbReference type="Proteomes" id="UP001152795"/>
    </source>
</evidence>
<comment type="caution">
    <text evidence="1">The sequence shown here is derived from an EMBL/GenBank/DDBJ whole genome shotgun (WGS) entry which is preliminary data.</text>
</comment>
<dbReference type="EMBL" id="CACRXK020000954">
    <property type="protein sequence ID" value="CAB3986025.1"/>
    <property type="molecule type" value="Genomic_DNA"/>
</dbReference>
<gene>
    <name evidence="1" type="ORF">PACLA_8A065155</name>
</gene>
<accession>A0A6S7G2Q5</accession>
<keyword evidence="2" id="KW-1185">Reference proteome</keyword>
<dbReference type="Proteomes" id="UP001152795">
    <property type="component" value="Unassembled WGS sequence"/>
</dbReference>
<organism evidence="1 2">
    <name type="scientific">Paramuricea clavata</name>
    <name type="common">Red gorgonian</name>
    <name type="synonym">Violescent sea-whip</name>
    <dbReference type="NCBI Taxonomy" id="317549"/>
    <lineage>
        <taxon>Eukaryota</taxon>
        <taxon>Metazoa</taxon>
        <taxon>Cnidaria</taxon>
        <taxon>Anthozoa</taxon>
        <taxon>Octocorallia</taxon>
        <taxon>Malacalcyonacea</taxon>
        <taxon>Plexauridae</taxon>
        <taxon>Paramuricea</taxon>
    </lineage>
</organism>